<evidence type="ECO:0000259" key="1">
    <source>
        <dbReference type="PROSITE" id="PS51707"/>
    </source>
</evidence>
<evidence type="ECO:0000313" key="2">
    <source>
        <dbReference type="EMBL" id="SJN33542.1"/>
    </source>
</evidence>
<dbReference type="Gene3D" id="2.40.320.10">
    <property type="entry name" value="Hypothetical Protein Pfu-838710-001"/>
    <property type="match status" value="1"/>
</dbReference>
<feature type="domain" description="CYTH" evidence="1">
    <location>
        <begin position="6"/>
        <end position="207"/>
    </location>
</feature>
<dbReference type="AlphaFoldDB" id="A0A1R4JNJ8"/>
<dbReference type="RefSeq" id="WP_087137234.1">
    <property type="nucleotide sequence ID" value="NZ_FUKR01000048.1"/>
</dbReference>
<organism evidence="2 3">
    <name type="scientific">Mycetocola reblochoni REB411</name>
    <dbReference type="NCBI Taxonomy" id="1255698"/>
    <lineage>
        <taxon>Bacteria</taxon>
        <taxon>Bacillati</taxon>
        <taxon>Actinomycetota</taxon>
        <taxon>Actinomycetes</taxon>
        <taxon>Micrococcales</taxon>
        <taxon>Microbacteriaceae</taxon>
        <taxon>Mycetocola</taxon>
    </lineage>
</organism>
<gene>
    <name evidence="2" type="ORF">FM119_08470</name>
</gene>
<dbReference type="SUPFAM" id="SSF55154">
    <property type="entry name" value="CYTH-like phosphatases"/>
    <property type="match status" value="1"/>
</dbReference>
<dbReference type="Pfam" id="PF01928">
    <property type="entry name" value="CYTH"/>
    <property type="match status" value="1"/>
</dbReference>
<dbReference type="PROSITE" id="PS51707">
    <property type="entry name" value="CYTH"/>
    <property type="match status" value="1"/>
</dbReference>
<evidence type="ECO:0000313" key="3">
    <source>
        <dbReference type="Proteomes" id="UP000196778"/>
    </source>
</evidence>
<dbReference type="InterPro" id="IPR023577">
    <property type="entry name" value="CYTH_domain"/>
</dbReference>
<accession>A0A1R4JNJ8</accession>
<dbReference type="SMART" id="SM01118">
    <property type="entry name" value="CYTH"/>
    <property type="match status" value="1"/>
</dbReference>
<proteinExistence type="predicted"/>
<sequence>MSAHDGIEIERKYDVGEDAVVPSLTGVAGVASVRDGGTALLDAIYLDTEGRELLPQRVVVRRRVGGHDAGWHIKSAEGDVRHEQQWPLGDADREPEELRARIATRLREPAAPLVPLARLVTTRTTLILLDAEGGAVAEVADDRVTAVEDATGEERSWREWEVELLDAAPEGADADGGLLDAVQTELLAAGARPSSSVAKIARALGLG</sequence>
<dbReference type="EMBL" id="FUKR01000048">
    <property type="protein sequence ID" value="SJN33542.1"/>
    <property type="molecule type" value="Genomic_DNA"/>
</dbReference>
<dbReference type="Proteomes" id="UP000196778">
    <property type="component" value="Unassembled WGS sequence"/>
</dbReference>
<dbReference type="OrthoDB" id="9777271at2"/>
<protein>
    <submittedName>
        <fullName evidence="2">CHAD domain containing protein</fullName>
    </submittedName>
</protein>
<dbReference type="CDD" id="cd07374">
    <property type="entry name" value="CYTH-like_Pase"/>
    <property type="match status" value="1"/>
</dbReference>
<name>A0A1R4JNJ8_9MICO</name>
<dbReference type="InterPro" id="IPR033469">
    <property type="entry name" value="CYTH-like_dom_sf"/>
</dbReference>
<keyword evidence="3" id="KW-1185">Reference proteome</keyword>
<reference evidence="3" key="1">
    <citation type="submission" date="2017-02" db="EMBL/GenBank/DDBJ databases">
        <authorList>
            <person name="Dridi B."/>
        </authorList>
    </citation>
    <scope>NUCLEOTIDE SEQUENCE [LARGE SCALE GENOMIC DNA]</scope>
    <source>
        <strain evidence="3">EB411</strain>
    </source>
</reference>